<keyword evidence="3" id="KW-1185">Reference proteome</keyword>
<name>A0A0H2RKR8_9AGAM</name>
<reference evidence="2 3" key="1">
    <citation type="submission" date="2015-04" db="EMBL/GenBank/DDBJ databases">
        <title>Complete genome sequence of Schizopora paradoxa KUC8140, a cosmopolitan wood degrader in East Asia.</title>
        <authorList>
            <consortium name="DOE Joint Genome Institute"/>
            <person name="Min B."/>
            <person name="Park H."/>
            <person name="Jang Y."/>
            <person name="Kim J.-J."/>
            <person name="Kim K.H."/>
            <person name="Pangilinan J."/>
            <person name="Lipzen A."/>
            <person name="Riley R."/>
            <person name="Grigoriev I.V."/>
            <person name="Spatafora J.W."/>
            <person name="Choi I.-G."/>
        </authorList>
    </citation>
    <scope>NUCLEOTIDE SEQUENCE [LARGE SCALE GENOMIC DNA]</scope>
    <source>
        <strain evidence="2 3">KUC8140</strain>
    </source>
</reference>
<dbReference type="InParanoid" id="A0A0H2RKR8"/>
<feature type="region of interest" description="Disordered" evidence="1">
    <location>
        <begin position="1"/>
        <end position="35"/>
    </location>
</feature>
<organism evidence="2 3">
    <name type="scientific">Schizopora paradoxa</name>
    <dbReference type="NCBI Taxonomy" id="27342"/>
    <lineage>
        <taxon>Eukaryota</taxon>
        <taxon>Fungi</taxon>
        <taxon>Dikarya</taxon>
        <taxon>Basidiomycota</taxon>
        <taxon>Agaricomycotina</taxon>
        <taxon>Agaricomycetes</taxon>
        <taxon>Hymenochaetales</taxon>
        <taxon>Schizoporaceae</taxon>
        <taxon>Schizopora</taxon>
    </lineage>
</organism>
<dbReference type="AlphaFoldDB" id="A0A0H2RKR8"/>
<accession>A0A0H2RKR8</accession>
<proteinExistence type="predicted"/>
<feature type="compositionally biased region" description="Basic and acidic residues" evidence="1">
    <location>
        <begin position="373"/>
        <end position="390"/>
    </location>
</feature>
<dbReference type="Proteomes" id="UP000053477">
    <property type="component" value="Unassembled WGS sequence"/>
</dbReference>
<sequence>MDFNAPDRPFNKGNDALRQGSDSKATVGSENSSLRDEVADLKAKLATFETRQLEILEEFKKQEKRHADERKIDRNEFDEKVSSLTSQLERAQGFTSMVVDHYAPDFDVTAEKRLHGVRTCLANGFKTLFPDKFTRKPRDICEAFDPALKILEWNPFQNKLAEHFWLLTSSNSDKTAIYQLRSIFDLCDRNSLLEFQNSTRKYDFYNLQRGEESTLPPPNSKIFEKIFIGHLDNDALKPRGLSGDDFTRFQLRAYLPLLIWAYVEMKTMMQPALQDFYSLARSINYYAHYLTKSDWEPHIVPPFPPMNDSASRFDLGVGLEIRRGQYCKEYLGVATDELQEGWKDETKNEVGYRDNQALADEQTYEVTESVDSSTERKKEIFDSQSEENHSHSTSSDEAYHDAQAALDRASEAITPAYRRLQPYLEKINPICKCLTVILDANLLNLAVYGSLFLRENQEKLIRREVVAGNAIDAGIDSALNRIRDVIEVQKAKKKLFELLDKEDYFTMKEFPVEEAIDEYLGKVLKEVEETPELRNTKTDLYVLFSWLEAAFPDVQK</sequence>
<feature type="region of interest" description="Disordered" evidence="1">
    <location>
        <begin position="353"/>
        <end position="401"/>
    </location>
</feature>
<protein>
    <submittedName>
        <fullName evidence="2">Uncharacterized protein</fullName>
    </submittedName>
</protein>
<evidence type="ECO:0000313" key="2">
    <source>
        <dbReference type="EMBL" id="KLO12454.1"/>
    </source>
</evidence>
<gene>
    <name evidence="2" type="ORF">SCHPADRAFT_941209</name>
</gene>
<dbReference type="EMBL" id="KQ085977">
    <property type="protein sequence ID" value="KLO12454.1"/>
    <property type="molecule type" value="Genomic_DNA"/>
</dbReference>
<feature type="compositionally biased region" description="Polar residues" evidence="1">
    <location>
        <begin position="20"/>
        <end position="32"/>
    </location>
</feature>
<evidence type="ECO:0000256" key="1">
    <source>
        <dbReference type="SAM" id="MobiDB-lite"/>
    </source>
</evidence>
<evidence type="ECO:0000313" key="3">
    <source>
        <dbReference type="Proteomes" id="UP000053477"/>
    </source>
</evidence>